<keyword evidence="5 11" id="KW-0808">Transferase</keyword>
<gene>
    <name evidence="13" type="ORF">DASB73_006640</name>
</gene>
<comment type="function">
    <text evidence="11">Catalyzes the transfer of a geranylgeranyl moiety from geranylgeranyl diphosphate to both cysteines of proteins with the C-terminal sequence -XXCC, -XCXC and -CCXX.</text>
</comment>
<reference evidence="13 14" key="1">
    <citation type="journal article" date="2023" name="Elife">
        <title>Identification of key yeast species and microbe-microbe interactions impacting larval growth of Drosophila in the wild.</title>
        <authorList>
            <person name="Mure A."/>
            <person name="Sugiura Y."/>
            <person name="Maeda R."/>
            <person name="Honda K."/>
            <person name="Sakurai N."/>
            <person name="Takahashi Y."/>
            <person name="Watada M."/>
            <person name="Katoh T."/>
            <person name="Gotoh A."/>
            <person name="Gotoh Y."/>
            <person name="Taniguchi I."/>
            <person name="Nakamura K."/>
            <person name="Hayashi T."/>
            <person name="Katayama T."/>
            <person name="Uemura T."/>
            <person name="Hattori Y."/>
        </authorList>
    </citation>
    <scope>NUCLEOTIDE SEQUENCE [LARGE SCALE GENOMIC DNA]</scope>
    <source>
        <strain evidence="13 14">SB-73</strain>
    </source>
</reference>
<dbReference type="InterPro" id="IPR026873">
    <property type="entry name" value="Ptb1"/>
</dbReference>
<name>A0AAV5RGH8_STABA</name>
<evidence type="ECO:0000256" key="8">
    <source>
        <dbReference type="ARBA" id="ARBA00022833"/>
    </source>
</evidence>
<evidence type="ECO:0000256" key="6">
    <source>
        <dbReference type="ARBA" id="ARBA00022723"/>
    </source>
</evidence>
<dbReference type="Proteomes" id="UP001362899">
    <property type="component" value="Unassembled WGS sequence"/>
</dbReference>
<keyword evidence="14" id="KW-1185">Reference proteome</keyword>
<dbReference type="InterPro" id="IPR008930">
    <property type="entry name" value="Terpenoid_cyclase/PrenylTrfase"/>
</dbReference>
<dbReference type="GO" id="GO:0004663">
    <property type="term" value="F:Rab geranylgeranyltransferase activity"/>
    <property type="evidence" value="ECO:0007669"/>
    <property type="project" value="UniProtKB-UniRule"/>
</dbReference>
<evidence type="ECO:0000313" key="14">
    <source>
        <dbReference type="Proteomes" id="UP001362899"/>
    </source>
</evidence>
<evidence type="ECO:0000256" key="4">
    <source>
        <dbReference type="ARBA" id="ARBA00022602"/>
    </source>
</evidence>
<evidence type="ECO:0000256" key="3">
    <source>
        <dbReference type="ARBA" id="ARBA00012656"/>
    </source>
</evidence>
<evidence type="ECO:0000256" key="11">
    <source>
        <dbReference type="RuleBase" id="RU365076"/>
    </source>
</evidence>
<sequence length="319" mass="35654">MELLADKHLQYVEQLDKSKDDLQYWLTSHLRMNGLYWALNTTFLLQKPDLIDKEKIIDFVLSCYDESSGGFSADTGLDPHLLYTLSALQILYLEDSLDRLPDRNKTINFVKELHQPDGGFSGDKYGETDARFVYNAIQSLLILNALDEVDMTNTCTWLQQCQNYDGGFGFMPGEESHGAMAFTVVGALKILGKLDLIDSDRAATWLSDRQTDSGGLNGRPEKLPDVCYSWWVLSGLAILNKVDWIDKQKLSNFILQAQDPDKGGIADRPDNEVDIFHTVFGLAGLSLLGHPGLAQVDPIVCLPSSISAKLYKDNKLTLK</sequence>
<keyword evidence="4 11" id="KW-0637">Prenyltransferase</keyword>
<comment type="cofactor">
    <cofactor evidence="11">
        <name>Zn(2+)</name>
        <dbReference type="ChEBI" id="CHEBI:29105"/>
    </cofactor>
    <text evidence="11">Binds 1 zinc ion per subunit.</text>
</comment>
<dbReference type="Pfam" id="PF00432">
    <property type="entry name" value="Prenyltrans"/>
    <property type="match status" value="1"/>
</dbReference>
<dbReference type="PANTHER" id="PTHR11774:SF11">
    <property type="entry name" value="GERANYLGERANYL TRANSFERASE TYPE-2 SUBUNIT BETA"/>
    <property type="match status" value="1"/>
</dbReference>
<dbReference type="FunFam" id="1.50.10.20:FF:000012">
    <property type="entry name" value="Geranylgeranyl transferase type-2 subunit beta"/>
    <property type="match status" value="1"/>
</dbReference>
<keyword evidence="8 11" id="KW-0862">Zinc</keyword>
<dbReference type="GO" id="GO:0046872">
    <property type="term" value="F:metal ion binding"/>
    <property type="evidence" value="ECO:0007669"/>
    <property type="project" value="UniProtKB-KW"/>
</dbReference>
<comment type="subunit">
    <text evidence="2">Heterodimer of an alpha and a beta subunit.</text>
</comment>
<dbReference type="InterPro" id="IPR001330">
    <property type="entry name" value="Prenyltrans"/>
</dbReference>
<dbReference type="EMBL" id="BTGC01000003">
    <property type="protein sequence ID" value="GMM49706.1"/>
    <property type="molecule type" value="Genomic_DNA"/>
</dbReference>
<evidence type="ECO:0000256" key="1">
    <source>
        <dbReference type="ARBA" id="ARBA00010497"/>
    </source>
</evidence>
<evidence type="ECO:0000259" key="12">
    <source>
        <dbReference type="Pfam" id="PF00432"/>
    </source>
</evidence>
<dbReference type="GO" id="GO:0005968">
    <property type="term" value="C:Rab-protein geranylgeranyltransferase complex"/>
    <property type="evidence" value="ECO:0007669"/>
    <property type="project" value="UniProtKB-UniRule"/>
</dbReference>
<organism evidence="13 14">
    <name type="scientific">Starmerella bacillaris</name>
    <name type="common">Yeast</name>
    <name type="synonym">Candida zemplinina</name>
    <dbReference type="NCBI Taxonomy" id="1247836"/>
    <lineage>
        <taxon>Eukaryota</taxon>
        <taxon>Fungi</taxon>
        <taxon>Dikarya</taxon>
        <taxon>Ascomycota</taxon>
        <taxon>Saccharomycotina</taxon>
        <taxon>Dipodascomycetes</taxon>
        <taxon>Dipodascales</taxon>
        <taxon>Trichomonascaceae</taxon>
        <taxon>Starmerella</taxon>
    </lineage>
</organism>
<dbReference type="Gene3D" id="1.50.10.20">
    <property type="match status" value="1"/>
</dbReference>
<protein>
    <recommendedName>
        <fullName evidence="10 11">Geranylgeranyl transferase type-2 subunit beta</fullName>
        <ecNumber evidence="3 11">2.5.1.60</ecNumber>
    </recommendedName>
</protein>
<dbReference type="InterPro" id="IPR045089">
    <property type="entry name" value="PGGT1B-like"/>
</dbReference>
<accession>A0AAV5RGH8</accession>
<evidence type="ECO:0000256" key="5">
    <source>
        <dbReference type="ARBA" id="ARBA00022679"/>
    </source>
</evidence>
<comment type="caution">
    <text evidence="13">The sequence shown here is derived from an EMBL/GenBank/DDBJ whole genome shotgun (WGS) entry which is preliminary data.</text>
</comment>
<comment type="catalytic activity">
    <reaction evidence="9 11">
        <text>geranylgeranyl diphosphate + L-cysteinyl-[protein] = S-geranylgeranyl-L-cysteinyl-[protein] + diphosphate</text>
        <dbReference type="Rhea" id="RHEA:21240"/>
        <dbReference type="Rhea" id="RHEA-COMP:10131"/>
        <dbReference type="Rhea" id="RHEA-COMP:11537"/>
        <dbReference type="ChEBI" id="CHEBI:29950"/>
        <dbReference type="ChEBI" id="CHEBI:33019"/>
        <dbReference type="ChEBI" id="CHEBI:57533"/>
        <dbReference type="ChEBI" id="CHEBI:86021"/>
        <dbReference type="EC" id="2.5.1.60"/>
    </reaction>
</comment>
<dbReference type="AlphaFoldDB" id="A0AAV5RGH8"/>
<keyword evidence="6 11" id="KW-0479">Metal-binding</keyword>
<dbReference type="CDD" id="cd02894">
    <property type="entry name" value="GGTase-II"/>
    <property type="match status" value="1"/>
</dbReference>
<dbReference type="EC" id="2.5.1.60" evidence="3 11"/>
<feature type="domain" description="Prenyltransferase alpha-alpha toroid" evidence="12">
    <location>
        <begin position="3"/>
        <end position="302"/>
    </location>
</feature>
<dbReference type="SUPFAM" id="SSF48239">
    <property type="entry name" value="Terpenoid cyclases/Protein prenyltransferases"/>
    <property type="match status" value="1"/>
</dbReference>
<evidence type="ECO:0000256" key="9">
    <source>
        <dbReference type="ARBA" id="ARBA00047658"/>
    </source>
</evidence>
<dbReference type="GO" id="GO:0072657">
    <property type="term" value="P:protein localization to membrane"/>
    <property type="evidence" value="ECO:0007669"/>
    <property type="project" value="UniProtKB-ARBA"/>
</dbReference>
<proteinExistence type="inferred from homology"/>
<evidence type="ECO:0000256" key="2">
    <source>
        <dbReference type="ARBA" id="ARBA00011355"/>
    </source>
</evidence>
<keyword evidence="7" id="KW-0677">Repeat</keyword>
<comment type="similarity">
    <text evidence="1 11">Belongs to the protein prenyltransferase subunit beta family.</text>
</comment>
<dbReference type="PANTHER" id="PTHR11774">
    <property type="entry name" value="GERANYLGERANYL TRANSFERASE TYPE BETA SUBUNIT"/>
    <property type="match status" value="1"/>
</dbReference>
<evidence type="ECO:0000313" key="13">
    <source>
        <dbReference type="EMBL" id="GMM49706.1"/>
    </source>
</evidence>
<evidence type="ECO:0000256" key="10">
    <source>
        <dbReference type="ARBA" id="ARBA00069127"/>
    </source>
</evidence>
<evidence type="ECO:0000256" key="7">
    <source>
        <dbReference type="ARBA" id="ARBA00022737"/>
    </source>
</evidence>